<comment type="caution">
    <text evidence="3">The sequence shown here is derived from an EMBL/GenBank/DDBJ whole genome shotgun (WGS) entry which is preliminary data.</text>
</comment>
<evidence type="ECO:0000313" key="3">
    <source>
        <dbReference type="EMBL" id="RYC05348.1"/>
    </source>
</evidence>
<evidence type="ECO:0000259" key="2">
    <source>
        <dbReference type="PROSITE" id="PS50263"/>
    </source>
</evidence>
<dbReference type="SUPFAM" id="SSF56317">
    <property type="entry name" value="Carbon-nitrogen hydrolase"/>
    <property type="match status" value="1"/>
</dbReference>
<evidence type="ECO:0000256" key="1">
    <source>
        <dbReference type="ARBA" id="ARBA00010613"/>
    </source>
</evidence>
<dbReference type="PROSITE" id="PS50263">
    <property type="entry name" value="CN_HYDROLASE"/>
    <property type="match status" value="1"/>
</dbReference>
<protein>
    <submittedName>
        <fullName evidence="3">Carbon-nitrogen family hydrolase</fullName>
    </submittedName>
</protein>
<feature type="domain" description="CN hydrolase" evidence="2">
    <location>
        <begin position="22"/>
        <end position="272"/>
    </location>
</feature>
<name>A0A4Q2SMS4_9ACTN</name>
<evidence type="ECO:0000313" key="4">
    <source>
        <dbReference type="Proteomes" id="UP000291101"/>
    </source>
</evidence>
<dbReference type="Gene3D" id="3.60.110.10">
    <property type="entry name" value="Carbon-nitrogen hydrolase"/>
    <property type="match status" value="1"/>
</dbReference>
<dbReference type="OrthoDB" id="9811121at2"/>
<keyword evidence="3" id="KW-0378">Hydrolase</keyword>
<dbReference type="EMBL" id="SDWV01000026">
    <property type="protein sequence ID" value="RYC05348.1"/>
    <property type="molecule type" value="Genomic_DNA"/>
</dbReference>
<reference evidence="3 4" key="1">
    <citation type="submission" date="2019-01" db="EMBL/GenBank/DDBJ databases">
        <title>Novel species of Nocardioides.</title>
        <authorList>
            <person name="Liu Q."/>
            <person name="X Y.-H."/>
        </authorList>
    </citation>
    <scope>NUCLEOTIDE SEQUENCE [LARGE SCALE GENOMIC DNA]</scope>
    <source>
        <strain evidence="3 4">HLT2-9</strain>
    </source>
</reference>
<dbReference type="GO" id="GO:0016787">
    <property type="term" value="F:hydrolase activity"/>
    <property type="evidence" value="ECO:0007669"/>
    <property type="project" value="UniProtKB-KW"/>
</dbReference>
<dbReference type="Proteomes" id="UP000291101">
    <property type="component" value="Unassembled WGS sequence"/>
</dbReference>
<dbReference type="PROSITE" id="PS01227">
    <property type="entry name" value="UPF0012"/>
    <property type="match status" value="1"/>
</dbReference>
<dbReference type="PANTHER" id="PTHR23088">
    <property type="entry name" value="NITRILASE-RELATED"/>
    <property type="match status" value="1"/>
</dbReference>
<keyword evidence="4" id="KW-1185">Reference proteome</keyword>
<dbReference type="CDD" id="cd07583">
    <property type="entry name" value="nitrilase_5"/>
    <property type="match status" value="1"/>
</dbReference>
<dbReference type="InterPro" id="IPR003010">
    <property type="entry name" value="C-N_Hydrolase"/>
</dbReference>
<dbReference type="Pfam" id="PF00795">
    <property type="entry name" value="CN_hydrolase"/>
    <property type="match status" value="1"/>
</dbReference>
<dbReference type="AlphaFoldDB" id="A0A4Q2SMS4"/>
<dbReference type="InterPro" id="IPR001110">
    <property type="entry name" value="UPF0012_CS"/>
</dbReference>
<sequence length="295" mass="31919">MVDCAAGSDVDAGRDGTRVNGLKVALLQVSYGDDEPLRDRVERVSQWVRGLEPTDLVLLPELWAHGGFASASWRTTAELVSGQTIAQMASVARETGTWLHAGSVIEKADEGADRGSEGRGLWNTSVLLSPQGEVHKTYRKIHRFGFGDGEPRLLEAGTDLAVVDLEANSGSVRVGMATCYDLRFPELFRQLGDQGVEVVLLPAAWPMPRVEHWRLLGRARALENQTWVLQCNTAGTHSGVEMGGHSQIVAPTGEVLAELGSGEGALVAELDLDLLKRVRADFPVLADRRLSTLGY</sequence>
<accession>A0A4Q2SMS4</accession>
<proteinExistence type="inferred from homology"/>
<comment type="similarity">
    <text evidence="1">Belongs to the carbon-nitrogen hydrolase superfamily. NIT1/NIT2 family.</text>
</comment>
<gene>
    <name evidence="3" type="ORF">EUA94_19370</name>
</gene>
<dbReference type="InterPro" id="IPR036526">
    <property type="entry name" value="C-N_Hydrolase_sf"/>
</dbReference>
<dbReference type="PANTHER" id="PTHR23088:SF27">
    <property type="entry name" value="DEAMINATED GLUTATHIONE AMIDASE"/>
    <property type="match status" value="1"/>
</dbReference>
<organism evidence="3 4">
    <name type="scientific">Nocardioides zhouii</name>
    <dbReference type="NCBI Taxonomy" id="1168729"/>
    <lineage>
        <taxon>Bacteria</taxon>
        <taxon>Bacillati</taxon>
        <taxon>Actinomycetota</taxon>
        <taxon>Actinomycetes</taxon>
        <taxon>Propionibacteriales</taxon>
        <taxon>Nocardioidaceae</taxon>
        <taxon>Nocardioides</taxon>
    </lineage>
</organism>